<gene>
    <name evidence="4" type="primary">spoIIIAF</name>
    <name evidence="4" type="ORF">CHH67_02555</name>
    <name evidence="3" type="ORF">GNP94_02625</name>
</gene>
<proteinExistence type="predicted"/>
<evidence type="ECO:0000313" key="4">
    <source>
        <dbReference type="EMBL" id="PAD79869.1"/>
    </source>
</evidence>
<dbReference type="EMBL" id="NPBY01000009">
    <property type="protein sequence ID" value="PAD79869.1"/>
    <property type="molecule type" value="Genomic_DNA"/>
</dbReference>
<keyword evidence="2" id="KW-0472">Membrane</keyword>
<name>A0A268F3C6_9BACL</name>
<reference evidence="4 5" key="1">
    <citation type="submission" date="2017-07" db="EMBL/GenBank/DDBJ databases">
        <title>Isolation and whole genome analysis of endospore-forming bacteria from heroin.</title>
        <authorList>
            <person name="Kalinowski J."/>
            <person name="Ahrens B."/>
            <person name="Al-Dilaimi A."/>
            <person name="Winkler A."/>
            <person name="Wibberg D."/>
            <person name="Schleenbecker U."/>
            <person name="Ruckert C."/>
            <person name="Wolfel R."/>
            <person name="Grass G."/>
        </authorList>
    </citation>
    <scope>NUCLEOTIDE SEQUENCE [LARGE SCALE GENOMIC DNA]</scope>
    <source>
        <strain evidence="4 5">7537-G1</strain>
    </source>
</reference>
<keyword evidence="6" id="KW-1185">Reference proteome</keyword>
<reference evidence="3 6" key="2">
    <citation type="submission" date="2019-11" db="EMBL/GenBank/DDBJ databases">
        <title>Draft genome sequences of five Paenibacillus species of dairy origin.</title>
        <authorList>
            <person name="Olajide A.M."/>
            <person name="Chen S."/>
            <person name="Lapointe G."/>
        </authorList>
    </citation>
    <scope>NUCLEOTIDE SEQUENCE [LARGE SCALE GENOMIC DNA]</scope>
    <source>
        <strain evidence="3 6">3CS1</strain>
    </source>
</reference>
<comment type="caution">
    <text evidence="4">The sequence shown here is derived from an EMBL/GenBank/DDBJ whole genome shotgun (WGS) entry which is preliminary data.</text>
</comment>
<feature type="region of interest" description="Disordered" evidence="1">
    <location>
        <begin position="150"/>
        <end position="169"/>
    </location>
</feature>
<dbReference type="EMBL" id="WOAA01000001">
    <property type="protein sequence ID" value="MUG64897.1"/>
    <property type="molecule type" value="Genomic_DNA"/>
</dbReference>
<dbReference type="AlphaFoldDB" id="A0A268F3C6"/>
<feature type="compositionally biased region" description="Polar residues" evidence="1">
    <location>
        <begin position="192"/>
        <end position="201"/>
    </location>
</feature>
<organism evidence="4 5">
    <name type="scientific">Paenibacillus campinasensis</name>
    <dbReference type="NCBI Taxonomy" id="66347"/>
    <lineage>
        <taxon>Bacteria</taxon>
        <taxon>Bacillati</taxon>
        <taxon>Bacillota</taxon>
        <taxon>Bacilli</taxon>
        <taxon>Bacillales</taxon>
        <taxon>Paenibacillaceae</taxon>
        <taxon>Paenibacillus</taxon>
    </lineage>
</organism>
<feature type="region of interest" description="Disordered" evidence="1">
    <location>
        <begin position="180"/>
        <end position="210"/>
    </location>
</feature>
<keyword evidence="2" id="KW-1133">Transmembrane helix</keyword>
<feature type="transmembrane region" description="Helical" evidence="2">
    <location>
        <begin position="37"/>
        <end position="55"/>
    </location>
</feature>
<evidence type="ECO:0000256" key="1">
    <source>
        <dbReference type="SAM" id="MobiDB-lite"/>
    </source>
</evidence>
<dbReference type="InterPro" id="IPR014245">
    <property type="entry name" value="Spore_III_AF"/>
</dbReference>
<dbReference type="RefSeq" id="WP_095263402.1">
    <property type="nucleotide sequence ID" value="NZ_WOAA01000001.1"/>
</dbReference>
<evidence type="ECO:0000256" key="2">
    <source>
        <dbReference type="SAM" id="Phobius"/>
    </source>
</evidence>
<feature type="transmembrane region" description="Helical" evidence="2">
    <location>
        <begin position="6"/>
        <end position="25"/>
    </location>
</feature>
<dbReference type="OrthoDB" id="2375554at2"/>
<dbReference type="Pfam" id="PF09581">
    <property type="entry name" value="Spore_III_AF"/>
    <property type="match status" value="1"/>
</dbReference>
<dbReference type="Proteomes" id="UP000435177">
    <property type="component" value="Unassembled WGS sequence"/>
</dbReference>
<evidence type="ECO:0000313" key="6">
    <source>
        <dbReference type="Proteomes" id="UP000435177"/>
    </source>
</evidence>
<evidence type="ECO:0000313" key="5">
    <source>
        <dbReference type="Proteomes" id="UP000215596"/>
    </source>
</evidence>
<evidence type="ECO:0000313" key="3">
    <source>
        <dbReference type="EMBL" id="MUG64897.1"/>
    </source>
</evidence>
<dbReference type="NCBIfam" id="TIGR02896">
    <property type="entry name" value="spore_III_AF"/>
    <property type="match status" value="1"/>
</dbReference>
<accession>A0A268F3C6</accession>
<keyword evidence="2" id="KW-0812">Transmembrane</keyword>
<protein>
    <submittedName>
        <fullName evidence="4">Stage III sporulation protein AF</fullName>
    </submittedName>
</protein>
<sequence length="240" mass="26458">MDWLGQWLKSVIMIVLFAAFVDMILPGKKMERYARVVLSFLILLTLLGPIVSLLTDSPENKLAAELRQLERGSADEAQLDAILAQAEQFKEQQRNQSLQWAGEELARVMKEDISRETGERVQSVQVVLALGKSEELSEAVIQSVSVKLVPDQSKPAEPDSKITHKPIGITPVDAIDVNIQSTSHPNKDNPENESGSVQEASSAEAKARVQPVRELLSSQWDLKPEQITVELPGVEGDTTL</sequence>
<dbReference type="Proteomes" id="UP000215596">
    <property type="component" value="Unassembled WGS sequence"/>
</dbReference>